<dbReference type="InterPro" id="IPR013083">
    <property type="entry name" value="Znf_RING/FYVE/PHD"/>
</dbReference>
<evidence type="ECO:0000256" key="2">
    <source>
        <dbReference type="ARBA" id="ARBA00022771"/>
    </source>
</evidence>
<evidence type="ECO:0000256" key="3">
    <source>
        <dbReference type="ARBA" id="ARBA00022833"/>
    </source>
</evidence>
<sequence length="135" mass="15374">MDEEDECRVCRGGAEAGELVAPCKCNGSVRFAHQFCVGLLLWGVLLPFSTTLLFCLAFAPDLAAAQRLVHWLMRDPWHVGQFTLLGVSLAVVITLQQQQEGEEQQQEEEEQQQEGEEEEERKEEEEEEGQQQRQL</sequence>
<dbReference type="GO" id="GO:0008270">
    <property type="term" value="F:zinc ion binding"/>
    <property type="evidence" value="ECO:0007669"/>
    <property type="project" value="UniProtKB-KW"/>
</dbReference>
<evidence type="ECO:0000256" key="4">
    <source>
        <dbReference type="SAM" id="MobiDB-lite"/>
    </source>
</evidence>
<keyword evidence="5" id="KW-0812">Transmembrane</keyword>
<dbReference type="Pfam" id="PF12906">
    <property type="entry name" value="RINGv"/>
    <property type="match status" value="1"/>
</dbReference>
<keyword evidence="7" id="KW-0436">Ligase</keyword>
<comment type="caution">
    <text evidence="7">The sequence shown here is derived from an EMBL/GenBank/DDBJ whole genome shotgun (WGS) entry which is preliminary data.</text>
</comment>
<reference evidence="7 8" key="1">
    <citation type="submission" date="2020-02" db="EMBL/GenBank/DDBJ databases">
        <title>Draft genome sequence of Haematococcus lacustris strain NIES-144.</title>
        <authorList>
            <person name="Morimoto D."/>
            <person name="Nakagawa S."/>
            <person name="Yoshida T."/>
            <person name="Sawayama S."/>
        </authorList>
    </citation>
    <scope>NUCLEOTIDE SEQUENCE [LARGE SCALE GENOMIC DNA]</scope>
    <source>
        <strain evidence="7 8">NIES-144</strain>
    </source>
</reference>
<feature type="transmembrane region" description="Helical" evidence="5">
    <location>
        <begin position="79"/>
        <end position="95"/>
    </location>
</feature>
<keyword evidence="5" id="KW-0472">Membrane</keyword>
<dbReference type="AlphaFoldDB" id="A0A6A0A9Y6"/>
<feature type="domain" description="RING-CH-type" evidence="6">
    <location>
        <begin position="6"/>
        <end position="56"/>
    </location>
</feature>
<dbReference type="SUPFAM" id="SSF57850">
    <property type="entry name" value="RING/U-box"/>
    <property type="match status" value="1"/>
</dbReference>
<feature type="transmembrane region" description="Helical" evidence="5">
    <location>
        <begin position="39"/>
        <end position="59"/>
    </location>
</feature>
<dbReference type="InterPro" id="IPR011016">
    <property type="entry name" value="Znf_RING-CH"/>
</dbReference>
<keyword evidence="2" id="KW-0863">Zinc-finger</keyword>
<name>A0A6A0A9Y6_HAELA</name>
<dbReference type="GO" id="GO:0016874">
    <property type="term" value="F:ligase activity"/>
    <property type="evidence" value="ECO:0007669"/>
    <property type="project" value="UniProtKB-KW"/>
</dbReference>
<dbReference type="Gene3D" id="3.30.40.10">
    <property type="entry name" value="Zinc/RING finger domain, C3HC4 (zinc finger)"/>
    <property type="match status" value="1"/>
</dbReference>
<dbReference type="Proteomes" id="UP000485058">
    <property type="component" value="Unassembled WGS sequence"/>
</dbReference>
<organism evidence="7 8">
    <name type="scientific">Haematococcus lacustris</name>
    <name type="common">Green alga</name>
    <name type="synonym">Haematococcus pluvialis</name>
    <dbReference type="NCBI Taxonomy" id="44745"/>
    <lineage>
        <taxon>Eukaryota</taxon>
        <taxon>Viridiplantae</taxon>
        <taxon>Chlorophyta</taxon>
        <taxon>core chlorophytes</taxon>
        <taxon>Chlorophyceae</taxon>
        <taxon>CS clade</taxon>
        <taxon>Chlamydomonadales</taxon>
        <taxon>Haematococcaceae</taxon>
        <taxon>Haematococcus</taxon>
    </lineage>
</organism>
<feature type="region of interest" description="Disordered" evidence="4">
    <location>
        <begin position="100"/>
        <end position="135"/>
    </location>
</feature>
<proteinExistence type="predicted"/>
<evidence type="ECO:0000313" key="8">
    <source>
        <dbReference type="Proteomes" id="UP000485058"/>
    </source>
</evidence>
<dbReference type="SMART" id="SM00744">
    <property type="entry name" value="RINGv"/>
    <property type="match status" value="1"/>
</dbReference>
<keyword evidence="1" id="KW-0479">Metal-binding</keyword>
<dbReference type="EMBL" id="BLLF01004386">
    <property type="protein sequence ID" value="GFH29505.1"/>
    <property type="molecule type" value="Genomic_DNA"/>
</dbReference>
<keyword evidence="8" id="KW-1185">Reference proteome</keyword>
<evidence type="ECO:0000259" key="6">
    <source>
        <dbReference type="SMART" id="SM00744"/>
    </source>
</evidence>
<evidence type="ECO:0000256" key="1">
    <source>
        <dbReference type="ARBA" id="ARBA00022723"/>
    </source>
</evidence>
<evidence type="ECO:0000256" key="5">
    <source>
        <dbReference type="SAM" id="Phobius"/>
    </source>
</evidence>
<accession>A0A6A0A9Y6</accession>
<feature type="compositionally biased region" description="Acidic residues" evidence="4">
    <location>
        <begin position="100"/>
        <end position="129"/>
    </location>
</feature>
<gene>
    <name evidence="7" type="ORF">HaLaN_28180</name>
</gene>
<evidence type="ECO:0000313" key="7">
    <source>
        <dbReference type="EMBL" id="GFH29505.1"/>
    </source>
</evidence>
<keyword evidence="3" id="KW-0862">Zinc</keyword>
<keyword evidence="5" id="KW-1133">Transmembrane helix</keyword>
<protein>
    <submittedName>
        <fullName evidence="7">ER/nuclear membrane ubiquitin-protein ligase E3</fullName>
    </submittedName>
</protein>